<keyword evidence="2" id="KW-1185">Reference proteome</keyword>
<dbReference type="Pfam" id="PF11059">
    <property type="entry name" value="DUF2860"/>
    <property type="match status" value="1"/>
</dbReference>
<protein>
    <submittedName>
        <fullName evidence="1">DUF2860 domain-containing protein</fullName>
    </submittedName>
</protein>
<dbReference type="EMBL" id="PYMA01000002">
    <property type="protein sequence ID" value="PSW21555.1"/>
    <property type="molecule type" value="Genomic_DNA"/>
</dbReference>
<name>A0A2T3NZ55_9GAMM</name>
<dbReference type="Proteomes" id="UP000241771">
    <property type="component" value="Unassembled WGS sequence"/>
</dbReference>
<sequence>MGAQANGPKPWTPGFGADISILAGYTDSTSQFNTDNHTISTLDDEAPSQSNAFFAPLGTVSYTNQDLNQQIYFGTSRSDLALGRFHVELGYRYRIEDNGMITLSYVPGILKTDTWKDPFVINEKREETESKIRGLRFQYDRILGSNFSFEISGGEQVVDDEQSGANSFPEFEDQLQREGDIIFTELSYVQPISRSQLLRGGINYTRLNADGDAMASDAFGAELGLIQMMRSSSLALTLSYTRTDFDAVNPVFGTKQQDDKWGVFLAYEYKEPFDWENWGIVSLAGYSQSESNISFYDEDSLLVSLGINYRF</sequence>
<dbReference type="AlphaFoldDB" id="A0A2T3NZ55"/>
<evidence type="ECO:0000313" key="1">
    <source>
        <dbReference type="EMBL" id="PSW21555.1"/>
    </source>
</evidence>
<dbReference type="SUPFAM" id="SSF56935">
    <property type="entry name" value="Porins"/>
    <property type="match status" value="1"/>
</dbReference>
<comment type="caution">
    <text evidence="1">The sequence shown here is derived from an EMBL/GenBank/DDBJ whole genome shotgun (WGS) entry which is preliminary data.</text>
</comment>
<dbReference type="InterPro" id="IPR016896">
    <property type="entry name" value="DUF2860"/>
</dbReference>
<organism evidence="1 2">
    <name type="scientific">Photobacterium sanctipauli</name>
    <dbReference type="NCBI Taxonomy" id="1342794"/>
    <lineage>
        <taxon>Bacteria</taxon>
        <taxon>Pseudomonadati</taxon>
        <taxon>Pseudomonadota</taxon>
        <taxon>Gammaproteobacteria</taxon>
        <taxon>Vibrionales</taxon>
        <taxon>Vibrionaceae</taxon>
        <taxon>Photobacterium</taxon>
    </lineage>
</organism>
<gene>
    <name evidence="1" type="ORF">C9I98_05180</name>
</gene>
<proteinExistence type="predicted"/>
<dbReference type="OrthoDB" id="6199337at2"/>
<evidence type="ECO:0000313" key="2">
    <source>
        <dbReference type="Proteomes" id="UP000241771"/>
    </source>
</evidence>
<dbReference type="PIRSF" id="PIRSF028696">
    <property type="entry name" value="UCP028696"/>
    <property type="match status" value="1"/>
</dbReference>
<accession>A0A2T3NZ55</accession>
<reference evidence="1 2" key="1">
    <citation type="submission" date="2018-01" db="EMBL/GenBank/DDBJ databases">
        <title>Whole genome sequencing of Histamine producing bacteria.</title>
        <authorList>
            <person name="Butler K."/>
        </authorList>
    </citation>
    <scope>NUCLEOTIDE SEQUENCE [LARGE SCALE GENOMIC DNA]</scope>
    <source>
        <strain evidence="1 2">DSM 100436</strain>
    </source>
</reference>